<evidence type="ECO:0000313" key="3">
    <source>
        <dbReference type="EMBL" id="MBX8644116.1"/>
    </source>
</evidence>
<evidence type="ECO:0000256" key="1">
    <source>
        <dbReference type="RuleBase" id="RU003657"/>
    </source>
</evidence>
<dbReference type="GO" id="GO:0000105">
    <property type="term" value="P:L-histidine biosynthetic process"/>
    <property type="evidence" value="ECO:0007669"/>
    <property type="project" value="UniProtKB-KW"/>
</dbReference>
<reference evidence="2" key="1">
    <citation type="submission" date="2021-04" db="EMBL/GenBank/DDBJ databases">
        <title>Genomic insights into ecological role and evolution of a novel Thermoplasmata order Candidatus Sysuiplasmatales.</title>
        <authorList>
            <person name="Yuan Y."/>
        </authorList>
    </citation>
    <scope>NUCLEOTIDE SEQUENCE</scope>
    <source>
        <strain evidence="3">TUT19-bin139</strain>
        <strain evidence="2">YP2-bin.285</strain>
    </source>
</reference>
<sequence>MSGSRIIEVDFSKGYAIIQDEKVDPFSIVDALQGTEDLILMHDLDSIRRNRQQLDILQDLSEEIKLWYEGGLRFADSLIDPLVSGAEKVVVSNAYFSDEEYEKAIRMTDSVVIDADADYPDGIREVYRSRWNDLMVGRLVAGGYSDVIISSRIALDVVRSLRNLNVDLWIRSEGQIDELIQKIDALGEKGIKVAGRVAPVEELIEANE</sequence>
<accession>A0A8J7YQ45</accession>
<dbReference type="Proteomes" id="UP000750197">
    <property type="component" value="Unassembled WGS sequence"/>
</dbReference>
<dbReference type="EMBL" id="JAHEAC010000039">
    <property type="protein sequence ID" value="MBX8644116.1"/>
    <property type="molecule type" value="Genomic_DNA"/>
</dbReference>
<evidence type="ECO:0000313" key="4">
    <source>
        <dbReference type="Proteomes" id="UP000716004"/>
    </source>
</evidence>
<name>A0A8J7YQ45_9ARCH</name>
<proteinExistence type="inferred from homology"/>
<dbReference type="InterPro" id="IPR013785">
    <property type="entry name" value="Aldolase_TIM"/>
</dbReference>
<gene>
    <name evidence="2" type="ORF">J9259_07125</name>
    <name evidence="3" type="ORF">KIY12_05255</name>
</gene>
<keyword evidence="1" id="KW-0368">Histidine biosynthesis</keyword>
<dbReference type="InterPro" id="IPR006062">
    <property type="entry name" value="His_biosynth"/>
</dbReference>
<dbReference type="AlphaFoldDB" id="A0A8J7YQ45"/>
<keyword evidence="1" id="KW-0028">Amino-acid biosynthesis</keyword>
<dbReference type="Proteomes" id="UP000716004">
    <property type="component" value="Unassembled WGS sequence"/>
</dbReference>
<dbReference type="Gene3D" id="3.20.20.70">
    <property type="entry name" value="Aldolase class I"/>
    <property type="match status" value="1"/>
</dbReference>
<organism evidence="2 4">
    <name type="scientific">Candidatus Sysuiplasma superficiale</name>
    <dbReference type="NCBI Taxonomy" id="2823368"/>
    <lineage>
        <taxon>Archaea</taxon>
        <taxon>Methanobacteriati</taxon>
        <taxon>Thermoplasmatota</taxon>
        <taxon>Thermoplasmata</taxon>
        <taxon>Candidatus Sysuiplasmatales</taxon>
        <taxon>Candidatus Sysuiplasmataceae</taxon>
        <taxon>Candidatus Sysuiplasma</taxon>
    </lineage>
</organism>
<comment type="caution">
    <text evidence="2">The sequence shown here is derived from an EMBL/GenBank/DDBJ whole genome shotgun (WGS) entry which is preliminary data.</text>
</comment>
<evidence type="ECO:0000313" key="2">
    <source>
        <dbReference type="EMBL" id="MBX8632268.1"/>
    </source>
</evidence>
<comment type="similarity">
    <text evidence="1">Belongs to the HisA/HisF family.</text>
</comment>
<dbReference type="EMBL" id="JAGVSJ010000019">
    <property type="protein sequence ID" value="MBX8632268.1"/>
    <property type="molecule type" value="Genomic_DNA"/>
</dbReference>
<dbReference type="Pfam" id="PF00977">
    <property type="entry name" value="His_biosynth"/>
    <property type="match status" value="1"/>
</dbReference>
<protein>
    <submittedName>
        <fullName evidence="2">Uncharacterized protein</fullName>
    </submittedName>
</protein>